<proteinExistence type="predicted"/>
<evidence type="ECO:0000256" key="1">
    <source>
        <dbReference type="ARBA" id="ARBA00004170"/>
    </source>
</evidence>
<reference evidence="8" key="1">
    <citation type="submission" date="2017-05" db="UniProtKB">
        <authorList>
            <consortium name="EnsemblMetazoa"/>
        </authorList>
    </citation>
    <scope>IDENTIFICATION</scope>
</reference>
<organism evidence="8">
    <name type="scientific">Amphimedon queenslandica</name>
    <name type="common">Sponge</name>
    <dbReference type="NCBI Taxonomy" id="400682"/>
    <lineage>
        <taxon>Eukaryota</taxon>
        <taxon>Metazoa</taxon>
        <taxon>Porifera</taxon>
        <taxon>Demospongiae</taxon>
        <taxon>Heteroscleromorpha</taxon>
        <taxon>Haplosclerida</taxon>
        <taxon>Niphatidae</taxon>
        <taxon>Amphimedon</taxon>
    </lineage>
</organism>
<feature type="region of interest" description="Disordered" evidence="6">
    <location>
        <begin position="236"/>
        <end position="259"/>
    </location>
</feature>
<feature type="compositionally biased region" description="Low complexity" evidence="6">
    <location>
        <begin position="48"/>
        <end position="73"/>
    </location>
</feature>
<evidence type="ECO:0000256" key="5">
    <source>
        <dbReference type="PROSITE-ProRule" id="PRU00192"/>
    </source>
</evidence>
<keyword evidence="4" id="KW-0472">Membrane</keyword>
<name>A0A1X7VK22_AMPQE</name>
<dbReference type="OrthoDB" id="9991832at2759"/>
<dbReference type="InterPro" id="IPR001452">
    <property type="entry name" value="SH3_domain"/>
</dbReference>
<dbReference type="PANTHER" id="PTHR14167">
    <property type="entry name" value="SH3 DOMAIN-CONTAINING"/>
    <property type="match status" value="1"/>
</dbReference>
<comment type="subcellular location">
    <subcellularLocation>
        <location evidence="1">Membrane</location>
        <topology evidence="1">Peripheral membrane protein</topology>
    </subcellularLocation>
</comment>
<evidence type="ECO:0000313" key="8">
    <source>
        <dbReference type="EnsemblMetazoa" id="Aqu2.1.39802_001"/>
    </source>
</evidence>
<dbReference type="AlphaFoldDB" id="A0A1X7VK22"/>
<dbReference type="CDD" id="cd00174">
    <property type="entry name" value="SH3"/>
    <property type="match status" value="1"/>
</dbReference>
<sequence length="438" mass="48603">MSQILRIALCPAPFQKPKKKGEKKKDKKLAGSQFQDILPSSLMVDTTRSQSISGRPSSISPRSSMSSGSPQQPLRSAYSHHGDIRAVVVPQQCNNCGASSSSGACCRGVPPPPTPSYGGSGYQSEYGGYGSYAGGFETQILARATKDRPANLRMTAVRDYSPGCNEELSVRKGQRVRVMYRNHDWVFAVTKHGSSGFIPFSYVRPSRKYNGYQSEPEIARVDEPYVSGYDTDATSFPFPPQPQFRHPSRHGPAPSPQSYTINTSCRRVGSGSPVQAHVDRVFDSGYMSAVEGSAYYHSQARSAPSSPDFETSRARRHHYPSVEHVSSRRQHPAHHYSRHHQHHRNMKNTARDRFKQLAAVRSTDPTSMDKEEIKKIGTKLIVLMDYEAVIDDELSVEFAETLLADVLSQNGLERIWVYCPRTDSCGFVPMSMVVPPVV</sequence>
<feature type="region of interest" description="Disordered" evidence="6">
    <location>
        <begin position="12"/>
        <end position="77"/>
    </location>
</feature>
<dbReference type="InterPro" id="IPR036028">
    <property type="entry name" value="SH3-like_dom_sf"/>
</dbReference>
<dbReference type="SMART" id="SM00326">
    <property type="entry name" value="SH3"/>
    <property type="match status" value="1"/>
</dbReference>
<evidence type="ECO:0000259" key="7">
    <source>
        <dbReference type="PROSITE" id="PS50002"/>
    </source>
</evidence>
<accession>A0A1X7VK22</accession>
<dbReference type="STRING" id="400682.A0A1X7VK22"/>
<evidence type="ECO:0000256" key="2">
    <source>
        <dbReference type="ARBA" id="ARBA00022443"/>
    </source>
</evidence>
<dbReference type="Pfam" id="PF07653">
    <property type="entry name" value="SH3_2"/>
    <property type="match status" value="1"/>
</dbReference>
<keyword evidence="3" id="KW-0175">Coiled coil</keyword>
<evidence type="ECO:0000256" key="6">
    <source>
        <dbReference type="SAM" id="MobiDB-lite"/>
    </source>
</evidence>
<dbReference type="PANTHER" id="PTHR14167:SF81">
    <property type="entry name" value="ENDOPHILIN-A"/>
    <property type="match status" value="1"/>
</dbReference>
<protein>
    <recommendedName>
        <fullName evidence="7">SH3 domain-containing protein</fullName>
    </recommendedName>
</protein>
<dbReference type="PROSITE" id="PS50002">
    <property type="entry name" value="SH3"/>
    <property type="match status" value="1"/>
</dbReference>
<dbReference type="EnsemblMetazoa" id="Aqu2.1.39802_001">
    <property type="protein sequence ID" value="Aqu2.1.39802_001"/>
    <property type="gene ID" value="Aqu2.1.39802"/>
</dbReference>
<feature type="compositionally biased region" description="Basic residues" evidence="6">
    <location>
        <begin position="327"/>
        <end position="346"/>
    </location>
</feature>
<evidence type="ECO:0000256" key="4">
    <source>
        <dbReference type="ARBA" id="ARBA00023136"/>
    </source>
</evidence>
<feature type="compositionally biased region" description="Basic residues" evidence="6">
    <location>
        <begin position="16"/>
        <end position="27"/>
    </location>
</feature>
<keyword evidence="2 5" id="KW-0728">SH3 domain</keyword>
<dbReference type="InterPro" id="IPR050384">
    <property type="entry name" value="Endophilin_SH3RF"/>
</dbReference>
<dbReference type="Gene3D" id="2.30.30.40">
    <property type="entry name" value="SH3 Domains"/>
    <property type="match status" value="1"/>
</dbReference>
<feature type="domain" description="SH3" evidence="7">
    <location>
        <begin position="149"/>
        <end position="208"/>
    </location>
</feature>
<evidence type="ECO:0000256" key="3">
    <source>
        <dbReference type="ARBA" id="ARBA00023054"/>
    </source>
</evidence>
<dbReference type="SUPFAM" id="SSF50044">
    <property type="entry name" value="SH3-domain"/>
    <property type="match status" value="2"/>
</dbReference>
<dbReference type="InParanoid" id="A0A1X7VK22"/>
<feature type="region of interest" description="Disordered" evidence="6">
    <location>
        <begin position="321"/>
        <end position="347"/>
    </location>
</feature>